<organism evidence="1 2">
    <name type="scientific">Ruegeria profundi</name>
    <dbReference type="NCBI Taxonomy" id="1685378"/>
    <lineage>
        <taxon>Bacteria</taxon>
        <taxon>Pseudomonadati</taxon>
        <taxon>Pseudomonadota</taxon>
        <taxon>Alphaproteobacteria</taxon>
        <taxon>Rhodobacterales</taxon>
        <taxon>Roseobacteraceae</taxon>
        <taxon>Ruegeria</taxon>
    </lineage>
</organism>
<sequence>MPVLELWIGRMMFAPNCHASRRTAEELFCRERSPTVEVRKVGLDIGFATLKGSSTAVNSQRLACNSGVSKSRIMEASEGIVCCGNGAAEKVIDNAFVREPYDPWSISVA</sequence>
<keyword evidence="2" id="KW-1185">Reference proteome</keyword>
<name>A0A0X3TS00_9RHOB</name>
<dbReference type="STRING" id="1685378.AVO44_12360"/>
<dbReference type="EMBL" id="LQBP01000006">
    <property type="protein sequence ID" value="KUJ78502.1"/>
    <property type="molecule type" value="Genomic_DNA"/>
</dbReference>
<proteinExistence type="predicted"/>
<accession>A0A0X3TS00</accession>
<evidence type="ECO:0000313" key="2">
    <source>
        <dbReference type="Proteomes" id="UP000053690"/>
    </source>
</evidence>
<evidence type="ECO:0000313" key="1">
    <source>
        <dbReference type="EMBL" id="KUJ78502.1"/>
    </source>
</evidence>
<reference evidence="2" key="1">
    <citation type="submission" date="2015-12" db="EMBL/GenBank/DDBJ databases">
        <authorList>
            <person name="Zhang G."/>
            <person name="Stingl U."/>
        </authorList>
    </citation>
    <scope>NUCLEOTIDE SEQUENCE [LARGE SCALE GENOMIC DNA]</scope>
    <source>
        <strain evidence="2">ZGT108</strain>
    </source>
</reference>
<dbReference type="Proteomes" id="UP000053690">
    <property type="component" value="Unassembled WGS sequence"/>
</dbReference>
<gene>
    <name evidence="1" type="ORF">AVO44_12360</name>
</gene>
<comment type="caution">
    <text evidence="1">The sequence shown here is derived from an EMBL/GenBank/DDBJ whole genome shotgun (WGS) entry which is preliminary data.</text>
</comment>
<dbReference type="AlphaFoldDB" id="A0A0X3TS00"/>
<protein>
    <submittedName>
        <fullName evidence="1">Uncharacterized protein</fullName>
    </submittedName>
</protein>